<dbReference type="GO" id="GO:0035499">
    <property type="term" value="P:carnosine biosynthetic process"/>
    <property type="evidence" value="ECO:0007669"/>
    <property type="project" value="InterPro"/>
</dbReference>
<keyword evidence="1" id="KW-0547">Nucleotide-binding</keyword>
<dbReference type="STRING" id="400727.A0A2T7NLS4"/>
<evidence type="ECO:0000256" key="1">
    <source>
        <dbReference type="PROSITE-ProRule" id="PRU00409"/>
    </source>
</evidence>
<dbReference type="InterPro" id="IPR031046">
    <property type="entry name" value="CARNS1"/>
</dbReference>
<evidence type="ECO:0000313" key="3">
    <source>
        <dbReference type="EMBL" id="PVD22123.1"/>
    </source>
</evidence>
<dbReference type="PANTHER" id="PTHR48066:SF1">
    <property type="entry name" value="CARNOSINE SYNTHASE 1"/>
    <property type="match status" value="1"/>
</dbReference>
<organism evidence="3 4">
    <name type="scientific">Pomacea canaliculata</name>
    <name type="common">Golden apple snail</name>
    <dbReference type="NCBI Taxonomy" id="400727"/>
    <lineage>
        <taxon>Eukaryota</taxon>
        <taxon>Metazoa</taxon>
        <taxon>Spiralia</taxon>
        <taxon>Lophotrochozoa</taxon>
        <taxon>Mollusca</taxon>
        <taxon>Gastropoda</taxon>
        <taxon>Caenogastropoda</taxon>
        <taxon>Architaenioglossa</taxon>
        <taxon>Ampullarioidea</taxon>
        <taxon>Ampullariidae</taxon>
        <taxon>Pomacea</taxon>
    </lineage>
</organism>
<sequence length="948" mass="104840">MDCDRYPQRGFFEGKWKSLCDHSTCEKVQDARCYCIYCHLGRDADHNTILSQNGVNYDCFHRALLQADLTIEGNGDQKVCRGLSLCPVQLEFFLLQRVLRETGRPPTVDRRDDPRCPAGNEITIVYLAELQESQAPFFEGNRQSPGSFLLLMTGSWASRKPSAEDPSLSSLLVHTAITADAGGQTYLDSFDPPRRVTYVINHLNGSTTDGRRYEGEKLVTFDLECPVASSLKLNRRTDNKLLTRMMCAASGVQHPVTLALLPQHGMAVYDNMYEAMPKITVHTRPATGMTSQWLQPLVENFLAQEAMKPYDKVVVKPFGPLWNCCKGVSFHDVHDVNSIVEGILQLGSRIDQNDGILLDSFHKVFKPAPPTNIGHHAFNPHDRDISFRIRAIACRTPQNGARMTQVFTGVADGGSPFGGSETIGTSLDTTLQRWGLTDPLQRQELRDSIKQSSERLMLTLIRLEEKLSAEERGGVAAQTEMIGMDFILTSMNGVITPLVIEVNAHDCLYASSLYESSDKEIVLVDSNMDHFAREHVNRFLSYDLSDHSRDREHADVIARRVKADVERVHGCLAGGEDCVALAALVAEALGLTHAPSYASAMGITKGLVMKALLGEYWPPHQPNTYHYASPTVRVTSPEDLVHAVKQVPLPAVLRLEHGPPTGGARHVKTLQEARTFMQQAQNALLSDKDPSDMGLDPVHAFVLTRSLEGTDHDVNLVIFEGQVMAAFVSDRGPPRLPSLSETTAAMPSVLSKEQERQLLMAADSICSKLSLSNGVFNVQLTMTAYGPRLVGLRVDVGGLRYFREWIRALYDVDLLHLALMAACGVQAVAPNSLVQGYCSQQARHDRGQLMGMVLYSSRHRQALSTTVTPSHLQRLHDKGSVIFRQLADSFEWDSVHESSVLEEPLGSVAVRAPTVQAARAKLTGLCAGLGLETEQSMTEMLQDFVIFW</sequence>
<evidence type="ECO:0000313" key="4">
    <source>
        <dbReference type="Proteomes" id="UP000245119"/>
    </source>
</evidence>
<accession>A0A2T7NLS4</accession>
<dbReference type="OrthoDB" id="6109609at2759"/>
<keyword evidence="4" id="KW-1185">Reference proteome</keyword>
<dbReference type="Proteomes" id="UP000245119">
    <property type="component" value="Linkage Group LG11"/>
</dbReference>
<dbReference type="SUPFAM" id="SSF56059">
    <property type="entry name" value="Glutathione synthetase ATP-binding domain-like"/>
    <property type="match status" value="1"/>
</dbReference>
<dbReference type="GO" id="GO:0046872">
    <property type="term" value="F:metal ion binding"/>
    <property type="evidence" value="ECO:0007669"/>
    <property type="project" value="InterPro"/>
</dbReference>
<dbReference type="Gene3D" id="3.30.470.20">
    <property type="entry name" value="ATP-grasp fold, B domain"/>
    <property type="match status" value="1"/>
</dbReference>
<proteinExistence type="predicted"/>
<dbReference type="EMBL" id="PZQS01000011">
    <property type="protein sequence ID" value="PVD22123.1"/>
    <property type="molecule type" value="Genomic_DNA"/>
</dbReference>
<dbReference type="GO" id="GO:0016887">
    <property type="term" value="F:ATP hydrolysis activity"/>
    <property type="evidence" value="ECO:0007669"/>
    <property type="project" value="InterPro"/>
</dbReference>
<protein>
    <recommendedName>
        <fullName evidence="2">ATP-grasp domain-containing protein</fullName>
    </recommendedName>
</protein>
<gene>
    <name evidence="3" type="ORF">C0Q70_17927</name>
</gene>
<keyword evidence="1" id="KW-0067">ATP-binding</keyword>
<name>A0A2T7NLS4_POMCA</name>
<feature type="domain" description="ATP-grasp" evidence="2">
    <location>
        <begin position="610"/>
        <end position="823"/>
    </location>
</feature>
<dbReference type="GO" id="GO:0047730">
    <property type="term" value="F:carnosine synthase activity"/>
    <property type="evidence" value="ECO:0007669"/>
    <property type="project" value="InterPro"/>
</dbReference>
<dbReference type="AlphaFoldDB" id="A0A2T7NLS4"/>
<reference evidence="3 4" key="1">
    <citation type="submission" date="2018-04" db="EMBL/GenBank/DDBJ databases">
        <title>The genome of golden apple snail Pomacea canaliculata provides insight into stress tolerance and invasive adaptation.</title>
        <authorList>
            <person name="Liu C."/>
            <person name="Liu B."/>
            <person name="Ren Y."/>
            <person name="Zhang Y."/>
            <person name="Wang H."/>
            <person name="Li S."/>
            <person name="Jiang F."/>
            <person name="Yin L."/>
            <person name="Zhang G."/>
            <person name="Qian W."/>
            <person name="Fan W."/>
        </authorList>
    </citation>
    <scope>NUCLEOTIDE SEQUENCE [LARGE SCALE GENOMIC DNA]</scope>
    <source>
        <strain evidence="3">SZHN2017</strain>
        <tissue evidence="3">Muscle</tissue>
    </source>
</reference>
<evidence type="ECO:0000259" key="2">
    <source>
        <dbReference type="PROSITE" id="PS50975"/>
    </source>
</evidence>
<dbReference type="PROSITE" id="PS50975">
    <property type="entry name" value="ATP_GRASP"/>
    <property type="match status" value="1"/>
</dbReference>
<dbReference type="GO" id="GO:0005524">
    <property type="term" value="F:ATP binding"/>
    <property type="evidence" value="ECO:0007669"/>
    <property type="project" value="UniProtKB-UniRule"/>
</dbReference>
<comment type="caution">
    <text evidence="3">The sequence shown here is derived from an EMBL/GenBank/DDBJ whole genome shotgun (WGS) entry which is preliminary data.</text>
</comment>
<dbReference type="InterPro" id="IPR011761">
    <property type="entry name" value="ATP-grasp"/>
</dbReference>
<dbReference type="PANTHER" id="PTHR48066">
    <property type="entry name" value="CARNOSINE SYNTHASE 1"/>
    <property type="match status" value="1"/>
</dbReference>